<dbReference type="SUPFAM" id="SSF51011">
    <property type="entry name" value="Glycosyl hydrolase domain"/>
    <property type="match status" value="1"/>
</dbReference>
<dbReference type="InterPro" id="IPR013783">
    <property type="entry name" value="Ig-like_fold"/>
</dbReference>
<dbReference type="SMART" id="SM00642">
    <property type="entry name" value="Aamy"/>
    <property type="match status" value="1"/>
</dbReference>
<evidence type="ECO:0000256" key="2">
    <source>
        <dbReference type="ARBA" id="ARBA00002953"/>
    </source>
</evidence>
<dbReference type="PANTHER" id="PTHR43651">
    <property type="entry name" value="1,4-ALPHA-GLUCAN-BRANCHING ENZYME"/>
    <property type="match status" value="1"/>
</dbReference>
<dbReference type="GO" id="GO:0003844">
    <property type="term" value="F:1,4-alpha-glucan branching enzyme activity"/>
    <property type="evidence" value="ECO:0007669"/>
    <property type="project" value="UniProtKB-UniRule"/>
</dbReference>
<evidence type="ECO:0000256" key="7">
    <source>
        <dbReference type="ARBA" id="ARBA00022679"/>
    </source>
</evidence>
<evidence type="ECO:0000256" key="1">
    <source>
        <dbReference type="ARBA" id="ARBA00000826"/>
    </source>
</evidence>
<dbReference type="GO" id="GO:0005978">
    <property type="term" value="P:glycogen biosynthetic process"/>
    <property type="evidence" value="ECO:0007669"/>
    <property type="project" value="UniProtKB-UniRule"/>
</dbReference>
<dbReference type="FunFam" id="3.20.20.80:FF:000003">
    <property type="entry name" value="1,4-alpha-glucan branching enzyme GlgB"/>
    <property type="match status" value="1"/>
</dbReference>
<keyword evidence="8 10" id="KW-0320">Glycogen biosynthesis</keyword>
<dbReference type="InterPro" id="IPR054169">
    <property type="entry name" value="GlgB_N"/>
</dbReference>
<dbReference type="Pfam" id="PF02806">
    <property type="entry name" value="Alpha-amylase_C"/>
    <property type="match status" value="1"/>
</dbReference>
<dbReference type="InterPro" id="IPR044143">
    <property type="entry name" value="GlgB_N_E_set_prok"/>
</dbReference>
<dbReference type="PIRSF" id="PIRSF000463">
    <property type="entry name" value="GlgB"/>
    <property type="match status" value="1"/>
</dbReference>
<dbReference type="CDD" id="cd02855">
    <property type="entry name" value="E_set_GBE_prok_N"/>
    <property type="match status" value="1"/>
</dbReference>
<dbReference type="InterPro" id="IPR006407">
    <property type="entry name" value="GlgB"/>
</dbReference>
<protein>
    <recommendedName>
        <fullName evidence="10">1,4-alpha-glucan branching enzyme GlgB</fullName>
        <ecNumber evidence="10">2.4.1.18</ecNumber>
    </recommendedName>
    <alternativeName>
        <fullName evidence="10">1,4-alpha-D-glucan:1,4-alpha-D-glucan 6-glucosyl-transferase</fullName>
    </alternativeName>
    <alternativeName>
        <fullName evidence="10">Alpha-(1-&gt;4)-glucan branching enzyme</fullName>
    </alternativeName>
    <alternativeName>
        <fullName evidence="10">Glycogen branching enzyme</fullName>
        <shortName evidence="10">BE</shortName>
    </alternativeName>
</protein>
<reference evidence="13 14" key="1">
    <citation type="submission" date="2017-06" db="EMBL/GenBank/DDBJ databases">
        <authorList>
            <person name="Kim H.J."/>
            <person name="Triplett B.A."/>
        </authorList>
    </citation>
    <scope>NUCLEOTIDE SEQUENCE [LARGE SCALE GENOMIC DNA]</scope>
    <source>
        <strain evidence="13 14">U15</strain>
    </source>
</reference>
<dbReference type="Pfam" id="PF02922">
    <property type="entry name" value="CBM_48"/>
    <property type="match status" value="1"/>
</dbReference>
<comment type="pathway">
    <text evidence="3 10">Glycan biosynthesis; glycogen biosynthesis.</text>
</comment>
<feature type="active site" description="Nucleophile" evidence="10 11">
    <location>
        <position position="393"/>
    </location>
</feature>
<evidence type="ECO:0000256" key="4">
    <source>
        <dbReference type="ARBA" id="ARBA00009000"/>
    </source>
</evidence>
<accession>A0A239FCD8</accession>
<dbReference type="InterPro" id="IPR013780">
    <property type="entry name" value="Glyco_hydro_b"/>
</dbReference>
<comment type="catalytic activity">
    <reaction evidence="1 10">
        <text>Transfers a segment of a (1-&gt;4)-alpha-D-glucan chain to a primary hydroxy group in a similar glucan chain.</text>
        <dbReference type="EC" id="2.4.1.18"/>
    </reaction>
</comment>
<dbReference type="InterPro" id="IPR006047">
    <property type="entry name" value="GH13_cat_dom"/>
</dbReference>
<dbReference type="EMBL" id="FZOT01000003">
    <property type="protein sequence ID" value="SNS54497.1"/>
    <property type="molecule type" value="Genomic_DNA"/>
</dbReference>
<evidence type="ECO:0000313" key="13">
    <source>
        <dbReference type="EMBL" id="SNS54497.1"/>
    </source>
</evidence>
<name>A0A239FCD8_9BURK</name>
<evidence type="ECO:0000256" key="11">
    <source>
        <dbReference type="PIRSR" id="PIRSR000463-1"/>
    </source>
</evidence>
<keyword evidence="14" id="KW-1185">Reference proteome</keyword>
<keyword evidence="6 10" id="KW-0328">Glycosyltransferase</keyword>
<feature type="domain" description="Glycosyl hydrolase family 13 catalytic" evidence="12">
    <location>
        <begin position="234"/>
        <end position="583"/>
    </location>
</feature>
<dbReference type="Gene3D" id="2.60.40.10">
    <property type="entry name" value="Immunoglobulins"/>
    <property type="match status" value="1"/>
</dbReference>
<evidence type="ECO:0000256" key="3">
    <source>
        <dbReference type="ARBA" id="ARBA00004964"/>
    </source>
</evidence>
<evidence type="ECO:0000256" key="9">
    <source>
        <dbReference type="ARBA" id="ARBA00023277"/>
    </source>
</evidence>
<dbReference type="CDD" id="cd11322">
    <property type="entry name" value="AmyAc_Glg_BE"/>
    <property type="match status" value="1"/>
</dbReference>
<dbReference type="UniPathway" id="UPA00164"/>
<dbReference type="AlphaFoldDB" id="A0A239FCD8"/>
<dbReference type="Gene3D" id="2.60.40.1180">
    <property type="entry name" value="Golgi alpha-mannosidase II"/>
    <property type="match status" value="1"/>
</dbReference>
<dbReference type="Gene3D" id="3.20.20.80">
    <property type="entry name" value="Glycosidases"/>
    <property type="match status" value="1"/>
</dbReference>
<dbReference type="FunFam" id="2.60.40.1180:FF:000002">
    <property type="entry name" value="1,4-alpha-glucan branching enzyme GlgB"/>
    <property type="match status" value="1"/>
</dbReference>
<dbReference type="GO" id="GO:0043169">
    <property type="term" value="F:cation binding"/>
    <property type="evidence" value="ECO:0007669"/>
    <property type="project" value="InterPro"/>
</dbReference>
<dbReference type="Pfam" id="PF00128">
    <property type="entry name" value="Alpha-amylase"/>
    <property type="match status" value="1"/>
</dbReference>
<evidence type="ECO:0000256" key="6">
    <source>
        <dbReference type="ARBA" id="ARBA00022676"/>
    </source>
</evidence>
<evidence type="ECO:0000259" key="12">
    <source>
        <dbReference type="SMART" id="SM00642"/>
    </source>
</evidence>
<dbReference type="FunFam" id="2.60.40.10:FF:000169">
    <property type="entry name" value="1,4-alpha-glucan branching enzyme GlgB"/>
    <property type="match status" value="1"/>
</dbReference>
<comment type="similarity">
    <text evidence="4 10">Belongs to the glycosyl hydrolase 13 family. GlgB subfamily.</text>
</comment>
<dbReference type="InterPro" id="IPR004193">
    <property type="entry name" value="Glyco_hydro_13_N"/>
</dbReference>
<evidence type="ECO:0000313" key="14">
    <source>
        <dbReference type="Proteomes" id="UP000198284"/>
    </source>
</evidence>
<dbReference type="HAMAP" id="MF_00685">
    <property type="entry name" value="GlgB"/>
    <property type="match status" value="1"/>
</dbReference>
<keyword evidence="7 10" id="KW-0808">Transferase</keyword>
<evidence type="ECO:0000256" key="8">
    <source>
        <dbReference type="ARBA" id="ARBA00023056"/>
    </source>
</evidence>
<feature type="active site" description="Proton donor" evidence="10 11">
    <location>
        <position position="446"/>
    </location>
</feature>
<dbReference type="InterPro" id="IPR006048">
    <property type="entry name" value="A-amylase/branching_C"/>
</dbReference>
<dbReference type="InterPro" id="IPR017853">
    <property type="entry name" value="GH"/>
</dbReference>
<dbReference type="Pfam" id="PF22019">
    <property type="entry name" value="GlgB_N"/>
    <property type="match status" value="1"/>
</dbReference>
<organism evidence="13 14">
    <name type="scientific">Noviherbaspirillum humi</name>
    <dbReference type="NCBI Taxonomy" id="1688639"/>
    <lineage>
        <taxon>Bacteria</taxon>
        <taxon>Pseudomonadati</taxon>
        <taxon>Pseudomonadota</taxon>
        <taxon>Betaproteobacteria</taxon>
        <taxon>Burkholderiales</taxon>
        <taxon>Oxalobacteraceae</taxon>
        <taxon>Noviherbaspirillum</taxon>
    </lineage>
</organism>
<comment type="function">
    <text evidence="2 10">Catalyzes the formation of the alpha-1,6-glucosidic linkages in glycogen by scission of a 1,4-alpha-linked oligosaccharide from growing alpha-1,4-glucan chains and the subsequent attachment of the oligosaccharide to the alpha-1,6 position.</text>
</comment>
<dbReference type="GO" id="GO:0004553">
    <property type="term" value="F:hydrolase activity, hydrolyzing O-glycosyl compounds"/>
    <property type="evidence" value="ECO:0007669"/>
    <property type="project" value="InterPro"/>
</dbReference>
<dbReference type="NCBIfam" id="NF003811">
    <property type="entry name" value="PRK05402.1"/>
    <property type="match status" value="1"/>
</dbReference>
<dbReference type="Proteomes" id="UP000198284">
    <property type="component" value="Unassembled WGS sequence"/>
</dbReference>
<dbReference type="NCBIfam" id="NF008967">
    <property type="entry name" value="PRK12313.1"/>
    <property type="match status" value="1"/>
</dbReference>
<proteinExistence type="inferred from homology"/>
<dbReference type="PANTHER" id="PTHR43651:SF3">
    <property type="entry name" value="1,4-ALPHA-GLUCAN-BRANCHING ENZYME"/>
    <property type="match status" value="1"/>
</dbReference>
<dbReference type="GO" id="GO:0005829">
    <property type="term" value="C:cytosol"/>
    <property type="evidence" value="ECO:0007669"/>
    <property type="project" value="TreeGrafter"/>
</dbReference>
<sequence length="715" mass="80850">MSGDHADPFSVLGMHRAPGGLVVRALLPGAVSAALIDARDGSEAAAMPRLPGTDLFAIHLPHRREPFPYRLRMDWGSQVQEMEDAYRFPPLLGEMDVWLLAEGTHRRPFEVLGAHPRVMEGVTGVGFAVWAPNARRVSIVGGFNNWDGRRHMMRLRRECGVWEIFIPHVQPGDLYKIELKDAHGAVRLKSDPYALRAELRPQTASIVHRLPPASPMPAQRREANGIGAPVSIYEVHLGSWRRRVEKGGRWLGYRELADELIPYVREMGFTHVELLPVSEHPFDGSWGYQPTGLFAPTARFGTPEDFRHFVDAAHAAGIGVLLDWVPGHFPEDEHALARFDGTCLYEYADLREGFHPDWNTLIYNTGRTEVRNFLVGNALYWLERFGVDGLRVDAVASMLYRDYSRKQGEWIPNVHGGRENLEAIAFLQEMNTVIGALRPGAVTMAEESTSYPGVSRPVHEGGLGFHYKWNMGWMNDTLRYMQKDPVHRRHHHHQMTFGLVYAFSENFVLPLSHDEVVHGKGSLLGRMPGDDWQRFANLRAYYGFMWGHPGKKLLFMGGEFAQRDEWNAERSLDWHLLEQAPHRGVQRLVRDLNAVYRHFGALHQRDASPQGFDWLVQDDAENSVFAFLRRNEREEFVLVVSNFTPVPRHGYRIGVPVAGRYREIINTDQSVYGGSGLGNGLLEAEPVASHGRAYSLGLTLPPLSTLMLVLAEQDD</sequence>
<gene>
    <name evidence="10" type="primary">glgB</name>
    <name evidence="13" type="ORF">SAMN06265795_103292</name>
</gene>
<comment type="subunit">
    <text evidence="10">Monomer.</text>
</comment>
<keyword evidence="9 10" id="KW-0119">Carbohydrate metabolism</keyword>
<keyword evidence="5 10" id="KW-0321">Glycogen metabolism</keyword>
<dbReference type="SUPFAM" id="SSF51445">
    <property type="entry name" value="(Trans)glycosidases"/>
    <property type="match status" value="1"/>
</dbReference>
<dbReference type="NCBIfam" id="TIGR01515">
    <property type="entry name" value="branching_enzym"/>
    <property type="match status" value="1"/>
</dbReference>
<evidence type="ECO:0000256" key="10">
    <source>
        <dbReference type="HAMAP-Rule" id="MF_00685"/>
    </source>
</evidence>
<evidence type="ECO:0000256" key="5">
    <source>
        <dbReference type="ARBA" id="ARBA00022600"/>
    </source>
</evidence>
<dbReference type="EC" id="2.4.1.18" evidence="10"/>
<dbReference type="InterPro" id="IPR014756">
    <property type="entry name" value="Ig_E-set"/>
</dbReference>
<dbReference type="SUPFAM" id="SSF81296">
    <property type="entry name" value="E set domains"/>
    <property type="match status" value="2"/>
</dbReference>
<dbReference type="InterPro" id="IPR037439">
    <property type="entry name" value="Branching_enzy"/>
</dbReference>